<evidence type="ECO:0000259" key="2">
    <source>
        <dbReference type="Pfam" id="PF01402"/>
    </source>
</evidence>
<name>A0A846YGH7_9NOCA</name>
<feature type="region of interest" description="Disordered" evidence="1">
    <location>
        <begin position="49"/>
        <end position="78"/>
    </location>
</feature>
<organism evidence="3 4">
    <name type="scientific">Nocardia flavorosea</name>
    <dbReference type="NCBI Taxonomy" id="53429"/>
    <lineage>
        <taxon>Bacteria</taxon>
        <taxon>Bacillati</taxon>
        <taxon>Actinomycetota</taxon>
        <taxon>Actinomycetes</taxon>
        <taxon>Mycobacteriales</taxon>
        <taxon>Nocardiaceae</taxon>
        <taxon>Nocardia</taxon>
    </lineage>
</organism>
<gene>
    <name evidence="3" type="ORF">HGA15_07200</name>
</gene>
<comment type="caution">
    <text evidence="3">The sequence shown here is derived from an EMBL/GenBank/DDBJ whole genome shotgun (WGS) entry which is preliminary data.</text>
</comment>
<reference evidence="3 4" key="1">
    <citation type="submission" date="2020-04" db="EMBL/GenBank/DDBJ databases">
        <title>MicrobeNet Type strains.</title>
        <authorList>
            <person name="Nicholson A.C."/>
        </authorList>
    </citation>
    <scope>NUCLEOTIDE SEQUENCE [LARGE SCALE GENOMIC DNA]</scope>
    <source>
        <strain evidence="3 4">JCM 3332</strain>
    </source>
</reference>
<proteinExistence type="predicted"/>
<dbReference type="Pfam" id="PF01402">
    <property type="entry name" value="RHH_1"/>
    <property type="match status" value="1"/>
</dbReference>
<dbReference type="InterPro" id="IPR013321">
    <property type="entry name" value="Arc_rbn_hlx_hlx"/>
</dbReference>
<dbReference type="RefSeq" id="WP_168433877.1">
    <property type="nucleotide sequence ID" value="NZ_JAAXOT010000003.1"/>
</dbReference>
<sequence length="78" mass="9169">MTTRQVSVSLTPTTLNRLERLRHKMHRSRSEIIAEAVEEYVKRQECPPPLPTFDMEPMSRAEQKQAMVESMERRAGKR</sequence>
<dbReference type="InterPro" id="IPR002145">
    <property type="entry name" value="CopG"/>
</dbReference>
<accession>A0A846YGH7</accession>
<dbReference type="InterPro" id="IPR010985">
    <property type="entry name" value="Ribbon_hlx_hlx"/>
</dbReference>
<keyword evidence="4" id="KW-1185">Reference proteome</keyword>
<dbReference type="SUPFAM" id="SSF47598">
    <property type="entry name" value="Ribbon-helix-helix"/>
    <property type="match status" value="1"/>
</dbReference>
<dbReference type="EMBL" id="JAAXOT010000003">
    <property type="protein sequence ID" value="NKY55949.1"/>
    <property type="molecule type" value="Genomic_DNA"/>
</dbReference>
<protein>
    <submittedName>
        <fullName evidence="3">Ribbon-helix-helix protein, CopG family</fullName>
    </submittedName>
</protein>
<dbReference type="AlphaFoldDB" id="A0A846YGH7"/>
<evidence type="ECO:0000313" key="4">
    <source>
        <dbReference type="Proteomes" id="UP000570678"/>
    </source>
</evidence>
<evidence type="ECO:0000313" key="3">
    <source>
        <dbReference type="EMBL" id="NKY55949.1"/>
    </source>
</evidence>
<dbReference type="Proteomes" id="UP000570678">
    <property type="component" value="Unassembled WGS sequence"/>
</dbReference>
<feature type="domain" description="Ribbon-helix-helix protein CopG" evidence="2">
    <location>
        <begin position="5"/>
        <end position="44"/>
    </location>
</feature>
<evidence type="ECO:0000256" key="1">
    <source>
        <dbReference type="SAM" id="MobiDB-lite"/>
    </source>
</evidence>
<dbReference type="GO" id="GO:0006355">
    <property type="term" value="P:regulation of DNA-templated transcription"/>
    <property type="evidence" value="ECO:0007669"/>
    <property type="project" value="InterPro"/>
</dbReference>
<dbReference type="Gene3D" id="1.10.1220.10">
    <property type="entry name" value="Met repressor-like"/>
    <property type="match status" value="1"/>
</dbReference>